<dbReference type="Proteomes" id="UP000266389">
    <property type="component" value="Unassembled WGS sequence"/>
</dbReference>
<keyword evidence="2" id="KW-0808">Transferase</keyword>
<feature type="transmembrane region" description="Helical" evidence="1">
    <location>
        <begin position="94"/>
        <end position="112"/>
    </location>
</feature>
<keyword evidence="1" id="KW-1133">Transmembrane helix</keyword>
<keyword evidence="2" id="KW-0548">Nucleotidyltransferase</keyword>
<accession>A0A395M187</accession>
<dbReference type="PANTHER" id="PTHR31303">
    <property type="entry name" value="CTP-DEPENDENT DIACYLGLYCEROL KINASE 1"/>
    <property type="match status" value="1"/>
</dbReference>
<dbReference type="EMBL" id="PHFL01000039">
    <property type="protein sequence ID" value="RFM24555.1"/>
    <property type="molecule type" value="Genomic_DNA"/>
</dbReference>
<keyword evidence="1" id="KW-0472">Membrane</keyword>
<dbReference type="GO" id="GO:0004143">
    <property type="term" value="F:ATP-dependent diacylglycerol kinase activity"/>
    <property type="evidence" value="ECO:0007669"/>
    <property type="project" value="InterPro"/>
</dbReference>
<evidence type="ECO:0000313" key="2">
    <source>
        <dbReference type="EMBL" id="RFM24555.1"/>
    </source>
</evidence>
<protein>
    <submittedName>
        <fullName evidence="2">Phosphatidate cytidylyltransferase</fullName>
    </submittedName>
</protein>
<feature type="transmembrane region" description="Helical" evidence="1">
    <location>
        <begin position="146"/>
        <end position="164"/>
    </location>
</feature>
<name>A0A395M187_9BACT</name>
<evidence type="ECO:0000313" key="3">
    <source>
        <dbReference type="Proteomes" id="UP000266389"/>
    </source>
</evidence>
<keyword evidence="1" id="KW-0812">Transmembrane</keyword>
<dbReference type="PANTHER" id="PTHR31303:SF1">
    <property type="entry name" value="CTP-DEPENDENT DIACYLGLYCEROL KINASE 1"/>
    <property type="match status" value="1"/>
</dbReference>
<organism evidence="2 3">
    <name type="scientific">Candidatus Thermochlorobacter aerophilus</name>
    <dbReference type="NCBI Taxonomy" id="1868324"/>
    <lineage>
        <taxon>Bacteria</taxon>
        <taxon>Pseudomonadati</taxon>
        <taxon>Chlorobiota</taxon>
        <taxon>Chlorobiia</taxon>
        <taxon>Chlorobiales</taxon>
        <taxon>Candidatus Thermochlorobacteriaceae</taxon>
        <taxon>Candidatus Thermochlorobacter</taxon>
    </lineage>
</organism>
<evidence type="ECO:0000256" key="1">
    <source>
        <dbReference type="SAM" id="Phobius"/>
    </source>
</evidence>
<sequence length="172" mass="18623">MFLGFFVVDLAKMFVKPVADLYYKHFGAMLRPHELDTTQRNFNGATYVTLAAVLVVWLFPKVIAIAAFAILILADTAAALVGRKIGKIKIGAKTLEGSIAFFLFALLVVFVTPRLNPAVGLAIAISATAAELYPIRLGNWNVDDNLSIPLIGATAGLICYMLFIPHELASLN</sequence>
<comment type="caution">
    <text evidence="2">The sequence shown here is derived from an EMBL/GenBank/DDBJ whole genome shotgun (WGS) entry which is preliminary data.</text>
</comment>
<reference evidence="2 3" key="1">
    <citation type="journal article" date="2011" name="ISME J.">
        <title>Community ecology of hot spring cyanobacterial mats: predominant populations and their functional potential.</title>
        <authorList>
            <person name="Klatt C.G."/>
            <person name="Wood J.M."/>
            <person name="Rusch D.B."/>
            <person name="Bateson M.M."/>
            <person name="Hamamura N."/>
            <person name="Heidelberg J.F."/>
            <person name="Grossman A.R."/>
            <person name="Bhaya D."/>
            <person name="Cohan F.M."/>
            <person name="Kuhl M."/>
            <person name="Bryant D.A."/>
            <person name="Ward D.M."/>
        </authorList>
    </citation>
    <scope>NUCLEOTIDE SEQUENCE [LARGE SCALE GENOMIC DNA]</scope>
    <source>
        <strain evidence="2">OS</strain>
    </source>
</reference>
<proteinExistence type="predicted"/>
<dbReference type="AlphaFoldDB" id="A0A395M187"/>
<dbReference type="GO" id="GO:0016779">
    <property type="term" value="F:nucleotidyltransferase activity"/>
    <property type="evidence" value="ECO:0007669"/>
    <property type="project" value="UniProtKB-KW"/>
</dbReference>
<gene>
    <name evidence="2" type="ORF">D0433_06105</name>
</gene>
<feature type="transmembrane region" description="Helical" evidence="1">
    <location>
        <begin position="118"/>
        <end position="134"/>
    </location>
</feature>
<dbReference type="InterPro" id="IPR037997">
    <property type="entry name" value="Dgk1-like"/>
</dbReference>